<dbReference type="VEuPathDB" id="FungiDB:F9C07_2276933"/>
<keyword evidence="6" id="KW-0378">Hydrolase</keyword>
<dbReference type="InterPro" id="IPR036736">
    <property type="entry name" value="ACP-like_sf"/>
</dbReference>
<feature type="signal peptide" evidence="4">
    <location>
        <begin position="1"/>
        <end position="23"/>
    </location>
</feature>
<evidence type="ECO:0000256" key="2">
    <source>
        <dbReference type="ARBA" id="ARBA00047591"/>
    </source>
</evidence>
<dbReference type="SUPFAM" id="SSF51735">
    <property type="entry name" value="NAD(P)-binding Rossmann-fold domains"/>
    <property type="match status" value="1"/>
</dbReference>
<comment type="catalytic activity">
    <reaction evidence="3">
        <text>a monoacylglycerol + H2O = glycerol + a fatty acid + H(+)</text>
        <dbReference type="Rhea" id="RHEA:15245"/>
        <dbReference type="ChEBI" id="CHEBI:15377"/>
        <dbReference type="ChEBI" id="CHEBI:15378"/>
        <dbReference type="ChEBI" id="CHEBI:17408"/>
        <dbReference type="ChEBI" id="CHEBI:17754"/>
        <dbReference type="ChEBI" id="CHEBI:28868"/>
    </reaction>
</comment>
<accession>A0A5N6H572</accession>
<dbReference type="InterPro" id="IPR013968">
    <property type="entry name" value="PKS_KR"/>
</dbReference>
<sequence length="560" mass="62082">MLSVLGIVPVLLVFQLLGSAILAQCHFVAPRSIPDDHLVKFQLFAQYSAAAYCDHNNDDGILGSIRCIEGVCPLVEAANAQTIPEFNEEDIRGFVAVDDTHRLLIVSFRGSNSVRNWIKNFQFWKIDEPGPRGFWDKLFGSDKPQSGNDICSCGIHSGFYRSWQLLKPDVMDALTRAREAHNDYHVVVTGHSLGAAIATIAGAYLRTMQIPCDIYSYGSPRVGDARFAEFVSAQQGLTARITHGYDPVPSLPPMSLFGIYDLGYRHIWPENWISGVSLNGTDTIKDSALRLKIIVSVLQNVALDFFVVFSSMSGQVGNPGQANYAAASTFLDAFVQYRHTNGMPASVLDIGCVEGIGILKQAPHVVQRMRAISMRFIEESELMDSLHLAILWSHPDLSNKKGPESASLGIGLCPIKSFSQVQDLPFWRTLDARARAIPNYDSFQQSDSNDEPDNLQELMDEVEANPATLKNPEVEKRIRGEVGHLISTYISNHEDMTDEEINNITIDSLMSIEIRNWTRRRLHVDVAIPEISKAGTVGRLGTLVVEKMKAKYAAQLEEST</sequence>
<dbReference type="Pfam" id="PF01764">
    <property type="entry name" value="Lipase_3"/>
    <property type="match status" value="1"/>
</dbReference>
<comment type="catalytic activity">
    <reaction evidence="2">
        <text>a diacylglycerol + H2O = a monoacylglycerol + a fatty acid + H(+)</text>
        <dbReference type="Rhea" id="RHEA:32731"/>
        <dbReference type="ChEBI" id="CHEBI:15377"/>
        <dbReference type="ChEBI" id="CHEBI:15378"/>
        <dbReference type="ChEBI" id="CHEBI:17408"/>
        <dbReference type="ChEBI" id="CHEBI:18035"/>
        <dbReference type="ChEBI" id="CHEBI:28868"/>
    </reaction>
</comment>
<comment type="similarity">
    <text evidence="1">Belongs to the AB hydrolase superfamily. Lipase family. Class 3 subfamily.</text>
</comment>
<dbReference type="Pfam" id="PF08659">
    <property type="entry name" value="KR"/>
    <property type="match status" value="1"/>
</dbReference>
<proteinExistence type="inferred from homology"/>
<dbReference type="Gene3D" id="3.40.50.720">
    <property type="entry name" value="NAD(P)-binding Rossmann-like Domain"/>
    <property type="match status" value="1"/>
</dbReference>
<dbReference type="GO" id="GO:0006629">
    <property type="term" value="P:lipid metabolic process"/>
    <property type="evidence" value="ECO:0007669"/>
    <property type="project" value="InterPro"/>
</dbReference>
<dbReference type="InterPro" id="IPR036291">
    <property type="entry name" value="NAD(P)-bd_dom_sf"/>
</dbReference>
<gene>
    <name evidence="6" type="ORF">BDV35DRAFT_390761</name>
</gene>
<dbReference type="InterPro" id="IPR002921">
    <property type="entry name" value="Fungal_lipase-type"/>
</dbReference>
<dbReference type="PANTHER" id="PTHR45856:SF11">
    <property type="entry name" value="FUNGAL LIPASE-LIKE DOMAIN-CONTAINING PROTEIN"/>
    <property type="match status" value="1"/>
</dbReference>
<evidence type="ECO:0000259" key="5">
    <source>
        <dbReference type="SMART" id="SM00822"/>
    </source>
</evidence>
<feature type="chain" id="PRO_5024888057" evidence="4">
    <location>
        <begin position="24"/>
        <end position="560"/>
    </location>
</feature>
<dbReference type="VEuPathDB" id="FungiDB:AFLA_012476"/>
<dbReference type="SMART" id="SM00822">
    <property type="entry name" value="PKS_KR"/>
    <property type="match status" value="1"/>
</dbReference>
<keyword evidence="4" id="KW-0732">Signal</keyword>
<feature type="domain" description="Ketoreductase" evidence="5">
    <location>
        <begin position="184"/>
        <end position="356"/>
    </location>
</feature>
<dbReference type="AlphaFoldDB" id="A0A5N6H572"/>
<evidence type="ECO:0000256" key="1">
    <source>
        <dbReference type="ARBA" id="ARBA00043996"/>
    </source>
</evidence>
<name>A0A5N6H572_ASPFL</name>
<dbReference type="CDD" id="cd00519">
    <property type="entry name" value="Lipase_3"/>
    <property type="match status" value="1"/>
</dbReference>
<dbReference type="InterPro" id="IPR057326">
    <property type="entry name" value="KR_dom"/>
</dbReference>
<dbReference type="VEuPathDB" id="FungiDB:AFLA_012472"/>
<dbReference type="InterPro" id="IPR029058">
    <property type="entry name" value="AB_hydrolase_fold"/>
</dbReference>
<dbReference type="SUPFAM" id="SSF53474">
    <property type="entry name" value="alpha/beta-Hydrolases"/>
    <property type="match status" value="1"/>
</dbReference>
<evidence type="ECO:0000313" key="6">
    <source>
        <dbReference type="EMBL" id="KAB8248739.1"/>
    </source>
</evidence>
<dbReference type="PANTHER" id="PTHR45856">
    <property type="entry name" value="ALPHA/BETA-HYDROLASES SUPERFAMILY PROTEIN"/>
    <property type="match status" value="1"/>
</dbReference>
<dbReference type="GO" id="GO:0016787">
    <property type="term" value="F:hydrolase activity"/>
    <property type="evidence" value="ECO:0007669"/>
    <property type="project" value="UniProtKB-KW"/>
</dbReference>
<dbReference type="EMBL" id="ML734577">
    <property type="protein sequence ID" value="KAB8248739.1"/>
    <property type="molecule type" value="Genomic_DNA"/>
</dbReference>
<dbReference type="SUPFAM" id="SSF47336">
    <property type="entry name" value="ACP-like"/>
    <property type="match status" value="1"/>
</dbReference>
<reference evidence="6" key="1">
    <citation type="submission" date="2019-04" db="EMBL/GenBank/DDBJ databases">
        <title>Friends and foes A comparative genomics study of 23 Aspergillus species from section Flavi.</title>
        <authorList>
            <consortium name="DOE Joint Genome Institute"/>
            <person name="Kjaerbolling I."/>
            <person name="Vesth T."/>
            <person name="Frisvad J.C."/>
            <person name="Nybo J.L."/>
            <person name="Theobald S."/>
            <person name="Kildgaard S."/>
            <person name="Isbrandt T."/>
            <person name="Kuo A."/>
            <person name="Sato A."/>
            <person name="Lyhne E.K."/>
            <person name="Kogle M.E."/>
            <person name="Wiebenga A."/>
            <person name="Kun R.S."/>
            <person name="Lubbers R.J."/>
            <person name="Makela M.R."/>
            <person name="Barry K."/>
            <person name="Chovatia M."/>
            <person name="Clum A."/>
            <person name="Daum C."/>
            <person name="Haridas S."/>
            <person name="He G."/>
            <person name="LaButti K."/>
            <person name="Lipzen A."/>
            <person name="Mondo S."/>
            <person name="Riley R."/>
            <person name="Salamov A."/>
            <person name="Simmons B.A."/>
            <person name="Magnuson J.K."/>
            <person name="Henrissat B."/>
            <person name="Mortensen U.H."/>
            <person name="Larsen T.O."/>
            <person name="Devries R.P."/>
            <person name="Grigoriev I.V."/>
            <person name="Machida M."/>
            <person name="Baker S.E."/>
            <person name="Andersen M.R."/>
        </authorList>
    </citation>
    <scope>NUCLEOTIDE SEQUENCE [LARGE SCALE GENOMIC DNA]</scope>
    <source>
        <strain evidence="6">CBS 121.62</strain>
    </source>
</reference>
<evidence type="ECO:0000256" key="3">
    <source>
        <dbReference type="ARBA" id="ARBA00048461"/>
    </source>
</evidence>
<dbReference type="Gene3D" id="3.40.50.1820">
    <property type="entry name" value="alpha/beta hydrolase"/>
    <property type="match status" value="1"/>
</dbReference>
<dbReference type="InterPro" id="IPR051218">
    <property type="entry name" value="Sec_MonoDiacylglyc_Lipase"/>
</dbReference>
<protein>
    <submittedName>
        <fullName evidence="6">Alpha/Beta hydrolase protein</fullName>
    </submittedName>
</protein>
<organism evidence="6">
    <name type="scientific">Aspergillus flavus</name>
    <dbReference type="NCBI Taxonomy" id="5059"/>
    <lineage>
        <taxon>Eukaryota</taxon>
        <taxon>Fungi</taxon>
        <taxon>Dikarya</taxon>
        <taxon>Ascomycota</taxon>
        <taxon>Pezizomycotina</taxon>
        <taxon>Eurotiomycetes</taxon>
        <taxon>Eurotiomycetidae</taxon>
        <taxon>Eurotiales</taxon>
        <taxon>Aspergillaceae</taxon>
        <taxon>Aspergillus</taxon>
        <taxon>Aspergillus subgen. Circumdati</taxon>
    </lineage>
</organism>
<evidence type="ECO:0000256" key="4">
    <source>
        <dbReference type="SAM" id="SignalP"/>
    </source>
</evidence>
<dbReference type="Proteomes" id="UP000325434">
    <property type="component" value="Unassembled WGS sequence"/>
</dbReference>
<dbReference type="VEuPathDB" id="FungiDB:F9C07_2276930"/>